<dbReference type="InterPro" id="IPR011993">
    <property type="entry name" value="PH-like_dom_sf"/>
</dbReference>
<feature type="compositionally biased region" description="Basic and acidic residues" evidence="1">
    <location>
        <begin position="824"/>
        <end position="835"/>
    </location>
</feature>
<feature type="region of interest" description="Disordered" evidence="1">
    <location>
        <begin position="269"/>
        <end position="305"/>
    </location>
</feature>
<dbReference type="Gene3D" id="2.30.29.30">
    <property type="entry name" value="Pleckstrin-homology domain (PH domain)/Phosphotyrosine-binding domain (PTB)"/>
    <property type="match status" value="1"/>
</dbReference>
<dbReference type="AlphaFoldDB" id="A0AAN6WWF8"/>
<feature type="compositionally biased region" description="Low complexity" evidence="1">
    <location>
        <begin position="212"/>
        <end position="238"/>
    </location>
</feature>
<feature type="region of interest" description="Disordered" evidence="1">
    <location>
        <begin position="1"/>
        <end position="21"/>
    </location>
</feature>
<feature type="compositionally biased region" description="Basic and acidic residues" evidence="1">
    <location>
        <begin position="747"/>
        <end position="756"/>
    </location>
</feature>
<evidence type="ECO:0000256" key="1">
    <source>
        <dbReference type="SAM" id="MobiDB-lite"/>
    </source>
</evidence>
<reference evidence="2" key="2">
    <citation type="submission" date="2023-05" db="EMBL/GenBank/DDBJ databases">
        <authorList>
            <consortium name="Lawrence Berkeley National Laboratory"/>
            <person name="Steindorff A."/>
            <person name="Hensen N."/>
            <person name="Bonometti L."/>
            <person name="Westerberg I."/>
            <person name="Brannstrom I.O."/>
            <person name="Guillou S."/>
            <person name="Cros-Aarteil S."/>
            <person name="Calhoun S."/>
            <person name="Haridas S."/>
            <person name="Kuo A."/>
            <person name="Mondo S."/>
            <person name="Pangilinan J."/>
            <person name="Riley R."/>
            <person name="Labutti K."/>
            <person name="Andreopoulos B."/>
            <person name="Lipzen A."/>
            <person name="Chen C."/>
            <person name="Yanf M."/>
            <person name="Daum C."/>
            <person name="Ng V."/>
            <person name="Clum A."/>
            <person name="Ohm R."/>
            <person name="Martin F."/>
            <person name="Silar P."/>
            <person name="Natvig D."/>
            <person name="Lalanne C."/>
            <person name="Gautier V."/>
            <person name="Ament-Velasquez S.L."/>
            <person name="Kruys A."/>
            <person name="Hutchinson M.I."/>
            <person name="Powell A.J."/>
            <person name="Barry K."/>
            <person name="Miller A.N."/>
            <person name="Grigoriev I.V."/>
            <person name="Debuchy R."/>
            <person name="Gladieux P."/>
            <person name="Thoren M.H."/>
            <person name="Johannesson H."/>
        </authorList>
    </citation>
    <scope>NUCLEOTIDE SEQUENCE</scope>
    <source>
        <strain evidence="2">PSN309</strain>
    </source>
</reference>
<feature type="region of interest" description="Disordered" evidence="1">
    <location>
        <begin position="45"/>
        <end position="66"/>
    </location>
</feature>
<dbReference type="SUPFAM" id="SSF54236">
    <property type="entry name" value="Ubiquitin-like"/>
    <property type="match status" value="1"/>
</dbReference>
<feature type="compositionally biased region" description="Polar residues" evidence="1">
    <location>
        <begin position="1085"/>
        <end position="1094"/>
    </location>
</feature>
<feature type="region of interest" description="Disordered" evidence="1">
    <location>
        <begin position="342"/>
        <end position="417"/>
    </location>
</feature>
<feature type="compositionally biased region" description="Low complexity" evidence="1">
    <location>
        <begin position="875"/>
        <end position="884"/>
    </location>
</feature>
<comment type="caution">
    <text evidence="2">The sequence shown here is derived from an EMBL/GenBank/DDBJ whole genome shotgun (WGS) entry which is preliminary data.</text>
</comment>
<gene>
    <name evidence="2" type="ORF">QBC35DRAFT_379740</name>
</gene>
<dbReference type="PANTHER" id="PTHR38700">
    <property type="entry name" value="YALI0E22418P"/>
    <property type="match status" value="1"/>
</dbReference>
<feature type="compositionally biased region" description="Low complexity" evidence="1">
    <location>
        <begin position="1054"/>
        <end position="1073"/>
    </location>
</feature>
<dbReference type="EMBL" id="MU864373">
    <property type="protein sequence ID" value="KAK4189648.1"/>
    <property type="molecule type" value="Genomic_DNA"/>
</dbReference>
<evidence type="ECO:0000313" key="2">
    <source>
        <dbReference type="EMBL" id="KAK4189648.1"/>
    </source>
</evidence>
<feature type="compositionally biased region" description="Basic residues" evidence="1">
    <location>
        <begin position="283"/>
        <end position="292"/>
    </location>
</feature>
<sequence length="1094" mass="119988">MSAPPNSIVSPPISRVSRHHALTSKNHAARCAVVDDGWLQASTTSTSTSSFIAATRGRSRRRSRSLSSLREALAWAEVEVEVEDENEKDQGNQKAGTIATAAPLTPKVLPRPLQSLTGRDLNARASSRPEPPIHLPKPCADDDVKHIKLAGHMAAPRDDLTEKLACLSRPPSFPDSLIAKDNNKTGTSTIPTAADECFLTTKPLPPTPVRTSQLSSSLPSSAISERQRRQQQLPPLLLARRRDNEKQVALWAHEVARLEAETSGIFAEWEKQQQQQQEEQHKSQHHQHHHHYPQQDDKDRQQQLTQKDLQLSAGGTKPMSPTSPKAHSPVFEKLSFFKRWKPKTERSPADHPSAASAAGDISPTSTSTPPLTPPSNSLGSPPSTVSASASSVGTPLETPAPSVDRKPSAAPLNMPSGIQPGGRGIVISVLCKGIAVNISVGSDATVQEALEQLKSLGQPVDLNACALSEQYVTMGLERRIRRYERIRDVLNSWDTDAQNALVLTQVSESDRELYLNTIPKPDKTVPNFCLILYHCQKPGKWSKRYIRLLENGQMLASKKPEGDGDNLCHLSDFDLYIPSESLKRKTLRPPKRFCFAIKSQQKRRVFINAENYAQYFCTEEPGIANTFRASIHAWRSQYVAQKQLQLNTKVGKPPQIVPVSYEPRRVVRDVGVANGHRTRVSVDESPYNLGTFQPLIDPQLFNKPLDDFGKDWTHDQTKESSVRSTRLQNATAFATNGLLGKAYEERMQQVQKEGRRPSQAAVPVPNGPFTEGPSLLSNARTQQPQTPILSPTEDRPMTSGSPGTTARAGSRKNSAGWFPSAVEHSAKQRAEEEPAKTLSRRPSTASRAPNRAMSTYRHRGGHGNPQYEHNPPMPQQRQVPAQDQRQQRPRGPPQPLVDLTIGFVEPPQWSRDGRGRGVRAPQGKPLVDLATGPVVPPGAASRFMQEGPPKPLIRRGEQAPMTLLQQQEQRHHRPLTSNGGQGPPPSSGLNRRVTVRSSAGSIRPGTSGTTGSASGQQGGDTHSYYPPASGSMGRTRTMTSGEGQGGMDPRLVAQMQQMQIQQRQQQQQSTGQQSPSRYQFGRNRGASSATTATN</sequence>
<proteinExistence type="predicted"/>
<feature type="compositionally biased region" description="Low complexity" evidence="1">
    <location>
        <begin position="1005"/>
        <end position="1015"/>
    </location>
</feature>
<feature type="compositionally biased region" description="Polar residues" evidence="1">
    <location>
        <begin position="1032"/>
        <end position="1041"/>
    </location>
</feature>
<evidence type="ECO:0000313" key="3">
    <source>
        <dbReference type="Proteomes" id="UP001302126"/>
    </source>
</evidence>
<feature type="compositionally biased region" description="Polar residues" evidence="1">
    <location>
        <begin position="775"/>
        <end position="789"/>
    </location>
</feature>
<protein>
    <recommendedName>
        <fullName evidence="4">PH domain-containing protein</fullName>
    </recommendedName>
</protein>
<evidence type="ECO:0008006" key="4">
    <source>
        <dbReference type="Google" id="ProtNLM"/>
    </source>
</evidence>
<feature type="compositionally biased region" description="Low complexity" evidence="1">
    <location>
        <begin position="350"/>
        <end position="394"/>
    </location>
</feature>
<dbReference type="Proteomes" id="UP001302126">
    <property type="component" value="Unassembled WGS sequence"/>
</dbReference>
<name>A0AAN6WWF8_9PEZI</name>
<feature type="region of interest" description="Disordered" evidence="1">
    <location>
        <begin position="200"/>
        <end position="239"/>
    </location>
</feature>
<keyword evidence="3" id="KW-1185">Reference proteome</keyword>
<feature type="region of interest" description="Disordered" evidence="1">
    <location>
        <begin position="747"/>
        <end position="1094"/>
    </location>
</feature>
<reference evidence="2" key="1">
    <citation type="journal article" date="2023" name="Mol. Phylogenet. Evol.">
        <title>Genome-scale phylogeny and comparative genomics of the fungal order Sordariales.</title>
        <authorList>
            <person name="Hensen N."/>
            <person name="Bonometti L."/>
            <person name="Westerberg I."/>
            <person name="Brannstrom I.O."/>
            <person name="Guillou S."/>
            <person name="Cros-Aarteil S."/>
            <person name="Calhoun S."/>
            <person name="Haridas S."/>
            <person name="Kuo A."/>
            <person name="Mondo S."/>
            <person name="Pangilinan J."/>
            <person name="Riley R."/>
            <person name="LaButti K."/>
            <person name="Andreopoulos B."/>
            <person name="Lipzen A."/>
            <person name="Chen C."/>
            <person name="Yan M."/>
            <person name="Daum C."/>
            <person name="Ng V."/>
            <person name="Clum A."/>
            <person name="Steindorff A."/>
            <person name="Ohm R.A."/>
            <person name="Martin F."/>
            <person name="Silar P."/>
            <person name="Natvig D.O."/>
            <person name="Lalanne C."/>
            <person name="Gautier V."/>
            <person name="Ament-Velasquez S.L."/>
            <person name="Kruys A."/>
            <person name="Hutchinson M.I."/>
            <person name="Powell A.J."/>
            <person name="Barry K."/>
            <person name="Miller A.N."/>
            <person name="Grigoriev I.V."/>
            <person name="Debuchy R."/>
            <person name="Gladieux P."/>
            <person name="Hiltunen Thoren M."/>
            <person name="Johannesson H."/>
        </authorList>
    </citation>
    <scope>NUCLEOTIDE SEQUENCE</scope>
    <source>
        <strain evidence="2">PSN309</strain>
    </source>
</reference>
<dbReference type="PANTHER" id="PTHR38700:SF1">
    <property type="entry name" value="PH DOMAIN-CONTAINING PROTEIN"/>
    <property type="match status" value="1"/>
</dbReference>
<accession>A0AAN6WWF8</accession>
<dbReference type="InterPro" id="IPR029071">
    <property type="entry name" value="Ubiquitin-like_domsf"/>
</dbReference>
<organism evidence="2 3">
    <name type="scientific">Podospora australis</name>
    <dbReference type="NCBI Taxonomy" id="1536484"/>
    <lineage>
        <taxon>Eukaryota</taxon>
        <taxon>Fungi</taxon>
        <taxon>Dikarya</taxon>
        <taxon>Ascomycota</taxon>
        <taxon>Pezizomycotina</taxon>
        <taxon>Sordariomycetes</taxon>
        <taxon>Sordariomycetidae</taxon>
        <taxon>Sordariales</taxon>
        <taxon>Podosporaceae</taxon>
        <taxon>Podospora</taxon>
    </lineage>
</organism>